<dbReference type="OrthoDB" id="5980635at2759"/>
<dbReference type="Proteomes" id="UP001152795">
    <property type="component" value="Unassembled WGS sequence"/>
</dbReference>
<dbReference type="GO" id="GO:0016787">
    <property type="term" value="F:hydrolase activity"/>
    <property type="evidence" value="ECO:0007669"/>
    <property type="project" value="InterPro"/>
</dbReference>
<feature type="domain" description="DNA/RNA non-specific endonuclease/pyrophosphatase/phosphodiesterase" evidence="1">
    <location>
        <begin position="86"/>
        <end position="333"/>
    </location>
</feature>
<dbReference type="InterPro" id="IPR039015">
    <property type="entry name" value="ENDOD1"/>
</dbReference>
<sequence length="361" mass="40764">MRKSASLGIIHLLLLIISYWSQFSNAQLCPGNGLMDCACNFIEACAWNDRKKAFEHFKGSTPLKRYLPNGLEVFAKDKTKVAEICEPGSIGIFYDCENRIPLAATIVVTAEQYESGYRRVGRFKSSENIDPHFQQNNDDYFKTSQHIPCYKTIGSTPLLTENDWHYELTQNYIQPGTPCIKSVKSPIDRGHLIAAHYGLGPDKNRVEETFVYTNAVPQFAKLNRGQWQRFEGKVILWANENCRRAPIHIIVGSVPSTFANNVKRFFGKPGFSDYFNDGEGYRVNVPAYIWTAACCYSPGSFTKSTFYVADNRPGQRLGVPKKFSELFSHVGDNPSGPAKDIKLFPQWPDCHDDMGNVEIIS</sequence>
<dbReference type="AlphaFoldDB" id="A0A6S7KG37"/>
<dbReference type="SUPFAM" id="SSF54060">
    <property type="entry name" value="His-Me finger endonucleases"/>
    <property type="match status" value="1"/>
</dbReference>
<dbReference type="Pfam" id="PF01223">
    <property type="entry name" value="Endonuclease_NS"/>
    <property type="match status" value="1"/>
</dbReference>
<accession>A0A6S7KG37</accession>
<dbReference type="InterPro" id="IPR044929">
    <property type="entry name" value="DNA/RNA_non-sp_Endonuclease_sf"/>
</dbReference>
<evidence type="ECO:0000313" key="2">
    <source>
        <dbReference type="EMBL" id="CAB4042958.1"/>
    </source>
</evidence>
<dbReference type="GO" id="GO:0046872">
    <property type="term" value="F:metal ion binding"/>
    <property type="evidence" value="ECO:0007669"/>
    <property type="project" value="InterPro"/>
</dbReference>
<protein>
    <submittedName>
        <fullName evidence="2">Uncharacterized protein LOC111322777</fullName>
    </submittedName>
</protein>
<keyword evidence="3" id="KW-1185">Reference proteome</keyword>
<name>A0A6S7KG37_PARCT</name>
<gene>
    <name evidence="2" type="ORF">PACLA_8A054771</name>
</gene>
<dbReference type="EMBL" id="CACRXK020031205">
    <property type="protein sequence ID" value="CAB4042958.1"/>
    <property type="molecule type" value="Genomic_DNA"/>
</dbReference>
<evidence type="ECO:0000313" key="3">
    <source>
        <dbReference type="Proteomes" id="UP001152795"/>
    </source>
</evidence>
<comment type="caution">
    <text evidence="2">The sequence shown here is derived from an EMBL/GenBank/DDBJ whole genome shotgun (WGS) entry which is preliminary data.</text>
</comment>
<evidence type="ECO:0000259" key="1">
    <source>
        <dbReference type="SMART" id="SM00892"/>
    </source>
</evidence>
<reference evidence="2" key="1">
    <citation type="submission" date="2020-04" db="EMBL/GenBank/DDBJ databases">
        <authorList>
            <person name="Alioto T."/>
            <person name="Alioto T."/>
            <person name="Gomez Garrido J."/>
        </authorList>
    </citation>
    <scope>NUCLEOTIDE SEQUENCE</scope>
    <source>
        <strain evidence="2">A484AB</strain>
    </source>
</reference>
<dbReference type="Gene3D" id="3.40.570.10">
    <property type="entry name" value="Extracellular Endonuclease, subunit A"/>
    <property type="match status" value="1"/>
</dbReference>
<proteinExistence type="predicted"/>
<dbReference type="SMART" id="SM00892">
    <property type="entry name" value="Endonuclease_NS"/>
    <property type="match status" value="1"/>
</dbReference>
<dbReference type="PANTHER" id="PTHR21472">
    <property type="entry name" value="ENDONUCLEASE DOMAIN-CONTAINING 1 PROTEIN ENDOD1"/>
    <property type="match status" value="1"/>
</dbReference>
<dbReference type="InterPro" id="IPR044925">
    <property type="entry name" value="His-Me_finger_sf"/>
</dbReference>
<dbReference type="InterPro" id="IPR001604">
    <property type="entry name" value="Endo_G_ENPP1-like_dom"/>
</dbReference>
<dbReference type="GO" id="GO:0003676">
    <property type="term" value="F:nucleic acid binding"/>
    <property type="evidence" value="ECO:0007669"/>
    <property type="project" value="InterPro"/>
</dbReference>
<dbReference type="PANTHER" id="PTHR21472:SF26">
    <property type="entry name" value="ENDONUCLEASE DOMAIN CONTAINING 1"/>
    <property type="match status" value="1"/>
</dbReference>
<organism evidence="2 3">
    <name type="scientific">Paramuricea clavata</name>
    <name type="common">Red gorgonian</name>
    <name type="synonym">Violescent sea-whip</name>
    <dbReference type="NCBI Taxonomy" id="317549"/>
    <lineage>
        <taxon>Eukaryota</taxon>
        <taxon>Metazoa</taxon>
        <taxon>Cnidaria</taxon>
        <taxon>Anthozoa</taxon>
        <taxon>Octocorallia</taxon>
        <taxon>Malacalcyonacea</taxon>
        <taxon>Plexauridae</taxon>
        <taxon>Paramuricea</taxon>
    </lineage>
</organism>